<dbReference type="EMBL" id="LT629689">
    <property type="protein sequence ID" value="SDE73486.1"/>
    <property type="molecule type" value="Genomic_DNA"/>
</dbReference>
<organism evidence="1 2">
    <name type="scientific">Pseudomonas extremaustralis</name>
    <dbReference type="NCBI Taxonomy" id="359110"/>
    <lineage>
        <taxon>Bacteria</taxon>
        <taxon>Pseudomonadati</taxon>
        <taxon>Pseudomonadota</taxon>
        <taxon>Gammaproteobacteria</taxon>
        <taxon>Pseudomonadales</taxon>
        <taxon>Pseudomonadaceae</taxon>
        <taxon>Pseudomonas</taxon>
    </lineage>
</organism>
<proteinExistence type="predicted"/>
<reference evidence="1 2" key="1">
    <citation type="submission" date="2016-10" db="EMBL/GenBank/DDBJ databases">
        <authorList>
            <person name="Varghese N."/>
            <person name="Submissions S."/>
        </authorList>
    </citation>
    <scope>NUCLEOTIDE SEQUENCE [LARGE SCALE GENOMIC DNA]</scope>
    <source>
        <strain evidence="1 2">DSM 17835</strain>
    </source>
</reference>
<sequence length="60" mass="6530">MSDWLLKDYAVVMILPFVNKVFLSQVGEVFPPHQLSPPARTLAATYPNVIPGPSVIPPLG</sequence>
<protein>
    <submittedName>
        <fullName evidence="1">Uncharacterized protein</fullName>
    </submittedName>
</protein>
<evidence type="ECO:0000313" key="1">
    <source>
        <dbReference type="EMBL" id="SDE73486.1"/>
    </source>
</evidence>
<gene>
    <name evidence="1" type="ORF">SAMN05216591_0775</name>
</gene>
<dbReference type="Proteomes" id="UP000182858">
    <property type="component" value="Chromosome I"/>
</dbReference>
<evidence type="ECO:0000313" key="2">
    <source>
        <dbReference type="Proteomes" id="UP000182858"/>
    </source>
</evidence>
<accession>A0ABY0N054</accession>
<keyword evidence="2" id="KW-1185">Reference proteome</keyword>
<name>A0ABY0N054_9PSED</name>